<sequence length="314" mass="33241">MLLYAHLMSRISANFLLLAAAIIWGSAFVAQSTAMADLGPLTFTGLRFLVAAAVIIPFALREARHRPDKPIGAKDLSVFCAIGLVFFLGIAIQQVGMVVTTVTNAAFLTATYVVLVPLLGAVFFNDRVHPVLLPASLVTLFGIWLLGGGGLQSLNWGDGLMLICAVFWALHVAIIGRVGARTGRPLAIAFVQFFLTGMIGITAGFLLETVSLSGIRSAWFELLYTSIVSGCLAFSLQAIAQRWTQASDAAILLSSEALFGAVFGALLLGERLGPAGIAGCGLIFSAILAVQLVPLLALRKRQATVQPPELVDFK</sequence>
<gene>
    <name evidence="8" type="ORF">JM93_02892</name>
</gene>
<feature type="transmembrane region" description="Helical" evidence="6">
    <location>
        <begin position="251"/>
        <end position="269"/>
    </location>
</feature>
<feature type="domain" description="EamA" evidence="7">
    <location>
        <begin position="156"/>
        <end position="289"/>
    </location>
</feature>
<evidence type="ECO:0000313" key="9">
    <source>
        <dbReference type="Proteomes" id="UP000320593"/>
    </source>
</evidence>
<evidence type="ECO:0000256" key="4">
    <source>
        <dbReference type="ARBA" id="ARBA00022989"/>
    </source>
</evidence>
<dbReference type="PANTHER" id="PTHR42920:SF5">
    <property type="entry name" value="EAMA DOMAIN-CONTAINING PROTEIN"/>
    <property type="match status" value="1"/>
</dbReference>
<dbReference type="InterPro" id="IPR051258">
    <property type="entry name" value="Diverse_Substrate_Transporter"/>
</dbReference>
<keyword evidence="3 6" id="KW-0812">Transmembrane</keyword>
<organism evidence="8 9">
    <name type="scientific">Roseibium hamelinense</name>
    <dbReference type="NCBI Taxonomy" id="150831"/>
    <lineage>
        <taxon>Bacteria</taxon>
        <taxon>Pseudomonadati</taxon>
        <taxon>Pseudomonadota</taxon>
        <taxon>Alphaproteobacteria</taxon>
        <taxon>Hyphomicrobiales</taxon>
        <taxon>Stappiaceae</taxon>
        <taxon>Roseibium</taxon>
    </lineage>
</organism>
<keyword evidence="5 6" id="KW-0472">Membrane</keyword>
<name>A0A562SYT8_9HYPH</name>
<evidence type="ECO:0000256" key="1">
    <source>
        <dbReference type="ARBA" id="ARBA00004651"/>
    </source>
</evidence>
<dbReference type="Pfam" id="PF00892">
    <property type="entry name" value="EamA"/>
    <property type="match status" value="2"/>
</dbReference>
<comment type="caution">
    <text evidence="8">The sequence shown here is derived from an EMBL/GenBank/DDBJ whole genome shotgun (WGS) entry which is preliminary data.</text>
</comment>
<evidence type="ECO:0000313" key="8">
    <source>
        <dbReference type="EMBL" id="TWI86184.1"/>
    </source>
</evidence>
<feature type="transmembrane region" description="Helical" evidence="6">
    <location>
        <begin position="186"/>
        <end position="207"/>
    </location>
</feature>
<evidence type="ECO:0000256" key="2">
    <source>
        <dbReference type="ARBA" id="ARBA00022475"/>
    </source>
</evidence>
<dbReference type="Proteomes" id="UP000320593">
    <property type="component" value="Unassembled WGS sequence"/>
</dbReference>
<evidence type="ECO:0000256" key="6">
    <source>
        <dbReference type="SAM" id="Phobius"/>
    </source>
</evidence>
<dbReference type="InterPro" id="IPR037185">
    <property type="entry name" value="EmrE-like"/>
</dbReference>
<feature type="transmembrane region" description="Helical" evidence="6">
    <location>
        <begin position="46"/>
        <end position="64"/>
    </location>
</feature>
<reference evidence="8 9" key="1">
    <citation type="submission" date="2019-07" db="EMBL/GenBank/DDBJ databases">
        <title>Genomic Encyclopedia of Archaeal and Bacterial Type Strains, Phase II (KMG-II): from individual species to whole genera.</title>
        <authorList>
            <person name="Goeker M."/>
        </authorList>
    </citation>
    <scope>NUCLEOTIDE SEQUENCE [LARGE SCALE GENOMIC DNA]</scope>
    <source>
        <strain evidence="8 9">ATCC BAA-252</strain>
    </source>
</reference>
<accession>A0A562SYT8</accession>
<feature type="transmembrane region" description="Helical" evidence="6">
    <location>
        <begin position="275"/>
        <end position="298"/>
    </location>
</feature>
<evidence type="ECO:0000256" key="3">
    <source>
        <dbReference type="ARBA" id="ARBA00022692"/>
    </source>
</evidence>
<comment type="subcellular location">
    <subcellularLocation>
        <location evidence="1">Cell membrane</location>
        <topology evidence="1">Multi-pass membrane protein</topology>
    </subcellularLocation>
</comment>
<dbReference type="EMBL" id="VLLF01000006">
    <property type="protein sequence ID" value="TWI86184.1"/>
    <property type="molecule type" value="Genomic_DNA"/>
</dbReference>
<feature type="transmembrane region" description="Helical" evidence="6">
    <location>
        <begin position="76"/>
        <end position="99"/>
    </location>
</feature>
<feature type="domain" description="EamA" evidence="7">
    <location>
        <begin position="13"/>
        <end position="146"/>
    </location>
</feature>
<proteinExistence type="predicted"/>
<feature type="transmembrane region" description="Helical" evidence="6">
    <location>
        <begin position="219"/>
        <end position="239"/>
    </location>
</feature>
<feature type="transmembrane region" description="Helical" evidence="6">
    <location>
        <begin position="131"/>
        <end position="147"/>
    </location>
</feature>
<feature type="transmembrane region" description="Helical" evidence="6">
    <location>
        <begin position="159"/>
        <end position="179"/>
    </location>
</feature>
<protein>
    <submittedName>
        <fullName evidence="8">Threonine/homoserine efflux transporter RhtA</fullName>
    </submittedName>
</protein>
<dbReference type="SUPFAM" id="SSF103481">
    <property type="entry name" value="Multidrug resistance efflux transporter EmrE"/>
    <property type="match status" value="2"/>
</dbReference>
<keyword evidence="2" id="KW-1003">Cell membrane</keyword>
<keyword evidence="4 6" id="KW-1133">Transmembrane helix</keyword>
<dbReference type="PANTHER" id="PTHR42920">
    <property type="entry name" value="OS03G0707200 PROTEIN-RELATED"/>
    <property type="match status" value="1"/>
</dbReference>
<dbReference type="AlphaFoldDB" id="A0A562SYT8"/>
<feature type="transmembrane region" description="Helical" evidence="6">
    <location>
        <begin position="105"/>
        <end position="124"/>
    </location>
</feature>
<dbReference type="GO" id="GO:0005886">
    <property type="term" value="C:plasma membrane"/>
    <property type="evidence" value="ECO:0007669"/>
    <property type="project" value="UniProtKB-SubCell"/>
</dbReference>
<dbReference type="InterPro" id="IPR000620">
    <property type="entry name" value="EamA_dom"/>
</dbReference>
<keyword evidence="9" id="KW-1185">Reference proteome</keyword>
<evidence type="ECO:0000256" key="5">
    <source>
        <dbReference type="ARBA" id="ARBA00023136"/>
    </source>
</evidence>
<evidence type="ECO:0000259" key="7">
    <source>
        <dbReference type="Pfam" id="PF00892"/>
    </source>
</evidence>